<keyword evidence="2" id="KW-1185">Reference proteome</keyword>
<dbReference type="PANTHER" id="PTHR33677">
    <property type="entry name" value="TRANSCRIPTIONAL REPRESSOR FRMR-RELATED"/>
    <property type="match status" value="1"/>
</dbReference>
<comment type="caution">
    <text evidence="1">The sequence shown here is derived from an EMBL/GenBank/DDBJ whole genome shotgun (WGS) entry which is preliminary data.</text>
</comment>
<dbReference type="Pfam" id="PF02583">
    <property type="entry name" value="Trns_repr_metal"/>
    <property type="match status" value="1"/>
</dbReference>
<organism evidence="1 2">
    <name type="scientific">Cytobacillus oceanisediminis</name>
    <dbReference type="NCBI Taxonomy" id="665099"/>
    <lineage>
        <taxon>Bacteria</taxon>
        <taxon>Bacillati</taxon>
        <taxon>Bacillota</taxon>
        <taxon>Bacilli</taxon>
        <taxon>Bacillales</taxon>
        <taxon>Bacillaceae</taxon>
        <taxon>Cytobacillus</taxon>
    </lineage>
</organism>
<dbReference type="PANTHER" id="PTHR33677:SF3">
    <property type="entry name" value="COPPER-SENSING TRANSCRIPTIONAL REPRESSOR RICR"/>
    <property type="match status" value="1"/>
</dbReference>
<keyword evidence="1" id="KW-0238">DNA-binding</keyword>
<name>A0A562K6Y4_9BACI</name>
<accession>A0A562K6Y4</accession>
<dbReference type="CDD" id="cd10158">
    <property type="entry name" value="CsoR-like_DUF156_1"/>
    <property type="match status" value="1"/>
</dbReference>
<reference evidence="1 2" key="1">
    <citation type="journal article" date="2015" name="Stand. Genomic Sci.">
        <title>Genomic Encyclopedia of Bacterial and Archaeal Type Strains, Phase III: the genomes of soil and plant-associated and newly described type strains.</title>
        <authorList>
            <person name="Whitman W.B."/>
            <person name="Woyke T."/>
            <person name="Klenk H.P."/>
            <person name="Zhou Y."/>
            <person name="Lilburn T.G."/>
            <person name="Beck B.J."/>
            <person name="De Vos P."/>
            <person name="Vandamme P."/>
            <person name="Eisen J.A."/>
            <person name="Garrity G."/>
            <person name="Hugenholtz P."/>
            <person name="Kyrpides N.C."/>
        </authorList>
    </citation>
    <scope>NUCLEOTIDE SEQUENCE [LARGE SCALE GENOMIC DNA]</scope>
    <source>
        <strain evidence="1 2">CGMCC 1.10115</strain>
    </source>
</reference>
<sequence length="93" mass="10551">MRNMSDSHKHRKAIINRLAKIEGHVRAVKEMTQEGRDCNDLLIQLAAIRSAIDGCGKLILKDHLEGCLIQAVRTGDEEEVLMQLNQSIDKFIR</sequence>
<proteinExistence type="predicted"/>
<gene>
    <name evidence="1" type="ORF">IQ19_00579</name>
</gene>
<dbReference type="InterPro" id="IPR038390">
    <property type="entry name" value="Metal_Tscrpt_repr_sf"/>
</dbReference>
<dbReference type="InterPro" id="IPR003735">
    <property type="entry name" value="Metal_Tscrpt_repr"/>
</dbReference>
<dbReference type="Gene3D" id="1.20.58.1000">
    <property type="entry name" value="Metal-sensitive repressor, helix protomer"/>
    <property type="match status" value="1"/>
</dbReference>
<dbReference type="GO" id="GO:0046872">
    <property type="term" value="F:metal ion binding"/>
    <property type="evidence" value="ECO:0007669"/>
    <property type="project" value="InterPro"/>
</dbReference>
<dbReference type="GO" id="GO:0003677">
    <property type="term" value="F:DNA binding"/>
    <property type="evidence" value="ECO:0007669"/>
    <property type="project" value="UniProtKB-KW"/>
</dbReference>
<protein>
    <submittedName>
        <fullName evidence="1">DNA-binding FrmR family transcriptional regulator</fullName>
    </submittedName>
</protein>
<evidence type="ECO:0000313" key="1">
    <source>
        <dbReference type="EMBL" id="TWH91126.1"/>
    </source>
</evidence>
<dbReference type="EMBL" id="VLKI01000001">
    <property type="protein sequence ID" value="TWH91126.1"/>
    <property type="molecule type" value="Genomic_DNA"/>
</dbReference>
<dbReference type="Proteomes" id="UP000318667">
    <property type="component" value="Unassembled WGS sequence"/>
</dbReference>
<dbReference type="GO" id="GO:0045892">
    <property type="term" value="P:negative regulation of DNA-templated transcription"/>
    <property type="evidence" value="ECO:0007669"/>
    <property type="project" value="UniProtKB-ARBA"/>
</dbReference>
<evidence type="ECO:0000313" key="2">
    <source>
        <dbReference type="Proteomes" id="UP000318667"/>
    </source>
</evidence>
<dbReference type="AlphaFoldDB" id="A0A562K6Y4"/>